<dbReference type="PIRSF" id="PIRSF010631">
    <property type="entry name" value="A-rhamnsds"/>
    <property type="match status" value="1"/>
</dbReference>
<gene>
    <name evidence="6" type="ORF">HGO97_005375</name>
</gene>
<dbReference type="InterPro" id="IPR016007">
    <property type="entry name" value="Alpha_rhamnosid"/>
</dbReference>
<dbReference type="InterPro" id="IPR035396">
    <property type="entry name" value="Bac_rhamnosid6H"/>
</dbReference>
<dbReference type="PANTHER" id="PTHR33307:SF6">
    <property type="entry name" value="ALPHA-RHAMNOSIDASE (EUROFUNG)-RELATED"/>
    <property type="match status" value="1"/>
</dbReference>
<keyword evidence="7" id="KW-1185">Reference proteome</keyword>
<comment type="caution">
    <text evidence="6">The sequence shown here is derived from an EMBL/GenBank/DDBJ whole genome shotgun (WGS) entry which is preliminary data.</text>
</comment>
<dbReference type="Pfam" id="PF25788">
    <property type="entry name" value="Ig_Rha78A_N"/>
    <property type="match status" value="1"/>
</dbReference>
<evidence type="ECO:0000259" key="3">
    <source>
        <dbReference type="Pfam" id="PF08531"/>
    </source>
</evidence>
<feature type="domain" description="Alpha-L-rhamnosidase six-hairpin glycosidase" evidence="4">
    <location>
        <begin position="407"/>
        <end position="764"/>
    </location>
</feature>
<dbReference type="Pfam" id="PF17389">
    <property type="entry name" value="Bac_rhamnosid6H"/>
    <property type="match status" value="1"/>
</dbReference>
<evidence type="ECO:0000259" key="5">
    <source>
        <dbReference type="Pfam" id="PF17390"/>
    </source>
</evidence>
<keyword evidence="1 6" id="KW-0378">Hydrolase</keyword>
<dbReference type="InterPro" id="IPR008902">
    <property type="entry name" value="Rhamnosid_concanavalin"/>
</dbReference>
<dbReference type="Pfam" id="PF05592">
    <property type="entry name" value="Bac_rhamnosid"/>
    <property type="match status" value="1"/>
</dbReference>
<evidence type="ECO:0000256" key="1">
    <source>
        <dbReference type="ARBA" id="ARBA00022801"/>
    </source>
</evidence>
<evidence type="ECO:0000313" key="6">
    <source>
        <dbReference type="EMBL" id="MBU3875246.1"/>
    </source>
</evidence>
<reference evidence="6 7" key="1">
    <citation type="submission" date="2021-06" db="EMBL/GenBank/DDBJ databases">
        <title>Faecalicatena sp. nov. isolated from porcine feces.</title>
        <authorList>
            <person name="Oh B.S."/>
            <person name="Lee J.H."/>
        </authorList>
    </citation>
    <scope>NUCLEOTIDE SEQUENCE [LARGE SCALE GENOMIC DNA]</scope>
    <source>
        <strain evidence="6 7">AGMB00832</strain>
    </source>
</reference>
<dbReference type="EMBL" id="JABACJ020000003">
    <property type="protein sequence ID" value="MBU3875246.1"/>
    <property type="molecule type" value="Genomic_DNA"/>
</dbReference>
<accession>A0ABS6D236</accession>
<feature type="domain" description="Bacterial alpha-L-rhamnosidase N-terminal" evidence="3">
    <location>
        <begin position="136"/>
        <end position="295"/>
    </location>
</feature>
<feature type="domain" description="Alpha-L-rhamnosidase C-terminal" evidence="5">
    <location>
        <begin position="768"/>
        <end position="842"/>
    </location>
</feature>
<dbReference type="PANTHER" id="PTHR33307">
    <property type="entry name" value="ALPHA-RHAMNOSIDASE (EUROFUNG)"/>
    <property type="match status" value="1"/>
</dbReference>
<dbReference type="Pfam" id="PF17390">
    <property type="entry name" value="Bac_rhamnosid_C"/>
    <property type="match status" value="1"/>
</dbReference>
<name>A0ABS6D236_9FIRM</name>
<feature type="domain" description="Alpha-L-rhamnosidase concanavalin-like" evidence="2">
    <location>
        <begin position="305"/>
        <end position="403"/>
    </location>
</feature>
<organism evidence="6 7">
    <name type="scientific">Faecalicatena faecalis</name>
    <dbReference type="NCBI Taxonomy" id="2726362"/>
    <lineage>
        <taxon>Bacteria</taxon>
        <taxon>Bacillati</taxon>
        <taxon>Bacillota</taxon>
        <taxon>Clostridia</taxon>
        <taxon>Lachnospirales</taxon>
        <taxon>Lachnospiraceae</taxon>
        <taxon>Faecalicatena</taxon>
    </lineage>
</organism>
<dbReference type="GO" id="GO:0016787">
    <property type="term" value="F:hydrolase activity"/>
    <property type="evidence" value="ECO:0007669"/>
    <property type="project" value="UniProtKB-KW"/>
</dbReference>
<dbReference type="InterPro" id="IPR013737">
    <property type="entry name" value="Bac_rhamnosid_N"/>
</dbReference>
<evidence type="ECO:0000259" key="2">
    <source>
        <dbReference type="Pfam" id="PF05592"/>
    </source>
</evidence>
<sequence>MLNLYDLKTEYRKNPLGIDLESPRFSWKLKSDQKDTVQRSYQIVVKSEAETVWDTGKIESDQSICIPYQGKAFRKGTRYTVQVNVEDNHGDTAVESTWFETGLMGYQNFAASWITHGFEDGLEPCAVFVKKFYTEKQVKSARIYASALGIYELELNGGKVGDAYFAPGWTSYQKRIQYQTYDVTEQLKNENEIRMTVGNGWYKGILGFYNQGDHYGKRTAVIAQIEILYTDGSREQIVTDESWMSTTGARRYSEIYHGEVIDYSRENEELRPVQLYDQAKEVLTAQEDEPVRITEQIPAKELIVTPKGEVVIDFGQNLTGVVKAHLKYPKGTKVTIRHAEALDENGNFYTVNLRTAKAEDTFICSGKEDVFMPIFTFHGFRYIQILGLEELPGPEDFTACVIHTALEQTGEFSCSNDLVNRLWKNIDWTMRSNYLDIPTDCPQRDERLGYTGDAQMFISTAACHKNIALFFQKWLRDLKYEQSLGMGVPTSVPNILGPSGGIAIWHDAATVVPWTMYQVYGDIRFLEEQFDSMVSCVEYTKNTAGEDGLIHTGQQLGDWIAMDMDRGPYIPREGDVWNLELNEKTGSTDLYYIANIYYAYSAYITAQSAKILGKEAEYRRYQELYESLTTRIRSEYMTSTGRLVSETQTGCAMALHFGLAQGKERERVLDTLLKNLKTHKNHLTTGFVGTQFLCKVLSENGAHETAGSVFLKEDCPSWLYSVRLGATTVWELWDGVKPDGSFNKYEMNSLNQYALASIGDWIFHDLCGLKMIEPGYQKSMVKPRLIKGIPEMKGEIETVYGKLSCEISCMDHKYTIDISVPENTTAVISLPEKEEFTAGSGHYHYEYETESSFVKEKYDMESKFGEILENPIAHQMLTQYAPELMANEMFLQFAMEHTLNDMNEMLPPEAMQLMQMILAQCNAAEKGD</sequence>
<dbReference type="Proteomes" id="UP000723714">
    <property type="component" value="Unassembled WGS sequence"/>
</dbReference>
<evidence type="ECO:0000259" key="4">
    <source>
        <dbReference type="Pfam" id="PF17389"/>
    </source>
</evidence>
<protein>
    <submittedName>
        <fullName evidence="6">Glycoside hydrolase family 78 protein</fullName>
    </submittedName>
</protein>
<dbReference type="Pfam" id="PF08531">
    <property type="entry name" value="Bac_rhamnosid_N"/>
    <property type="match status" value="1"/>
</dbReference>
<proteinExistence type="predicted"/>
<dbReference type="InterPro" id="IPR035398">
    <property type="entry name" value="Bac_rhamnosid_C"/>
</dbReference>
<evidence type="ECO:0000313" key="7">
    <source>
        <dbReference type="Proteomes" id="UP000723714"/>
    </source>
</evidence>